<feature type="compositionally biased region" description="Polar residues" evidence="1">
    <location>
        <begin position="63"/>
        <end position="80"/>
    </location>
</feature>
<organism evidence="3">
    <name type="scientific">Serpula lacrymans var. lacrymans (strain S7.3)</name>
    <name type="common">Dry rot fungus</name>
    <dbReference type="NCBI Taxonomy" id="936435"/>
    <lineage>
        <taxon>Eukaryota</taxon>
        <taxon>Fungi</taxon>
        <taxon>Dikarya</taxon>
        <taxon>Basidiomycota</taxon>
        <taxon>Agaricomycotina</taxon>
        <taxon>Agaricomycetes</taxon>
        <taxon>Agaricomycetidae</taxon>
        <taxon>Boletales</taxon>
        <taxon>Coniophorineae</taxon>
        <taxon>Serpulaceae</taxon>
        <taxon>Serpula</taxon>
    </lineage>
</organism>
<evidence type="ECO:0000313" key="2">
    <source>
        <dbReference type="EMBL" id="EGO03610.1"/>
    </source>
</evidence>
<accession>F8PKR3</accession>
<dbReference type="OrthoDB" id="2674494at2759"/>
<gene>
    <name evidence="2" type="ORF">SERLA73DRAFT_149851</name>
</gene>
<sequence>MYISCYVSILACIALHQRVNKALHLWCMALIHYQDQWKPSKKQTRGQKYQLALLHSRNRLNKENNTFNTSSTASRPSPISQNNHQLNLQLQTIRVFTYEKNSVDDLRQQLQKVKSMHIEEATTHTATQQELTVTKTVLQHAQERNVVLSKRNHALVMHVARAPKQKAHAVQRALEKAIEKVKATGPGTWYDQLVVAKEHKKNRCKQAKNDAVDAKVAAIVPRLEVAAIPKMTVAQITLQLQWHRHFDPKVPPNSEIGILKAGKVKALEAAVKHYNSGKARLCTCVVCKVVEESGATDLASESQSGDGSDHDEF</sequence>
<dbReference type="AlphaFoldDB" id="F8PKR3"/>
<dbReference type="InParanoid" id="F8PKR3"/>
<keyword evidence="3" id="KW-1185">Reference proteome</keyword>
<dbReference type="HOGENOM" id="CLU_888928_0_0_1"/>
<evidence type="ECO:0000256" key="1">
    <source>
        <dbReference type="SAM" id="MobiDB-lite"/>
    </source>
</evidence>
<dbReference type="EMBL" id="GL945475">
    <property type="protein sequence ID" value="EGO03610.1"/>
    <property type="molecule type" value="Genomic_DNA"/>
</dbReference>
<name>F8PKR3_SERL3</name>
<protein>
    <submittedName>
        <fullName evidence="2">Uncharacterized protein</fullName>
    </submittedName>
</protein>
<proteinExistence type="predicted"/>
<dbReference type="Proteomes" id="UP000008063">
    <property type="component" value="Unassembled WGS sequence"/>
</dbReference>
<evidence type="ECO:0000313" key="3">
    <source>
        <dbReference type="Proteomes" id="UP000008063"/>
    </source>
</evidence>
<reference evidence="3" key="1">
    <citation type="journal article" date="2011" name="Science">
        <title>The plant cell wall-decomposing machinery underlies the functional diversity of forest fungi.</title>
        <authorList>
            <person name="Eastwood D.C."/>
            <person name="Floudas D."/>
            <person name="Binder M."/>
            <person name="Majcherczyk A."/>
            <person name="Schneider P."/>
            <person name="Aerts A."/>
            <person name="Asiegbu F.O."/>
            <person name="Baker S.E."/>
            <person name="Barry K."/>
            <person name="Bendiksby M."/>
            <person name="Blumentritt M."/>
            <person name="Coutinho P.M."/>
            <person name="Cullen D."/>
            <person name="de Vries R.P."/>
            <person name="Gathman A."/>
            <person name="Goodell B."/>
            <person name="Henrissat B."/>
            <person name="Ihrmark K."/>
            <person name="Kauserud H."/>
            <person name="Kohler A."/>
            <person name="LaButti K."/>
            <person name="Lapidus A."/>
            <person name="Lavin J.L."/>
            <person name="Lee Y.-H."/>
            <person name="Lindquist E."/>
            <person name="Lilly W."/>
            <person name="Lucas S."/>
            <person name="Morin E."/>
            <person name="Murat C."/>
            <person name="Oguiza J.A."/>
            <person name="Park J."/>
            <person name="Pisabarro A.G."/>
            <person name="Riley R."/>
            <person name="Rosling A."/>
            <person name="Salamov A."/>
            <person name="Schmidt O."/>
            <person name="Schmutz J."/>
            <person name="Skrede I."/>
            <person name="Stenlid J."/>
            <person name="Wiebenga A."/>
            <person name="Xie X."/>
            <person name="Kuees U."/>
            <person name="Hibbett D.S."/>
            <person name="Hoffmeister D."/>
            <person name="Hoegberg N."/>
            <person name="Martin F."/>
            <person name="Grigoriev I.V."/>
            <person name="Watkinson S.C."/>
        </authorList>
    </citation>
    <scope>NUCLEOTIDE SEQUENCE [LARGE SCALE GENOMIC DNA]</scope>
    <source>
        <strain evidence="3">strain S7.3</strain>
    </source>
</reference>
<feature type="region of interest" description="Disordered" evidence="1">
    <location>
        <begin position="62"/>
        <end position="82"/>
    </location>
</feature>